<sequence length="326" mass="34707">MATRFLILALALVLDRLIGDPDWLWRRLPHPVVLFGKAIDRCDADLNDDEDSAETRWRHGVFAIAILLAASAFVGLVLTAIFYSLGVAGVILEIAALSIFLAQKSLSEHVGRVANALQSGGLDEARRAVSQIVGRDPEGLDAPAIGRAAIESLSENFSDGVVAPAFWYLILGLPGLLAYKMLNTADSMIGHKDARHLHFGRAAARLDDVANWIPARMSAAFLVLSAAIRLGPKSARRAAGAVLRDAGLHRSPNAGWPEAAMAGALGVALSGPRSYGKTPVMEPYLNAKGRADVVVGDVDCALMLFGWSCSLMFLVAALPTFCEMLA</sequence>
<evidence type="ECO:0000256" key="8">
    <source>
        <dbReference type="ARBA" id="ARBA00023136"/>
    </source>
</evidence>
<dbReference type="AlphaFoldDB" id="A0AAE2ZG86"/>
<comment type="similarity">
    <text evidence="3 9">Belongs to the CobD/CbiB family.</text>
</comment>
<dbReference type="HAMAP" id="MF_00024">
    <property type="entry name" value="CobD_CbiB"/>
    <property type="match status" value="1"/>
</dbReference>
<comment type="function">
    <text evidence="9">Converts cobyric acid to cobinamide by the addition of aminopropanol on the F carboxylic group.</text>
</comment>
<dbReference type="GO" id="GO:0005886">
    <property type="term" value="C:plasma membrane"/>
    <property type="evidence" value="ECO:0007669"/>
    <property type="project" value="UniProtKB-SubCell"/>
</dbReference>
<protein>
    <recommendedName>
        <fullName evidence="9">Cobalamin biosynthesis protein CobD</fullName>
    </recommendedName>
</protein>
<dbReference type="RefSeq" id="WP_220226715.1">
    <property type="nucleotide sequence ID" value="NZ_JAICBX010000001.1"/>
</dbReference>
<proteinExistence type="inferred from homology"/>
<feature type="transmembrane region" description="Helical" evidence="9">
    <location>
        <begin position="165"/>
        <end position="182"/>
    </location>
</feature>
<comment type="caution">
    <text evidence="9">Lacks conserved residue(s) required for the propagation of feature annotation.</text>
</comment>
<dbReference type="Proteomes" id="UP001196509">
    <property type="component" value="Unassembled WGS sequence"/>
</dbReference>
<dbReference type="Pfam" id="PF03186">
    <property type="entry name" value="CobD_Cbib"/>
    <property type="match status" value="1"/>
</dbReference>
<organism evidence="10 11">
    <name type="scientific">Flavimaribacter sediminis</name>
    <dbReference type="NCBI Taxonomy" id="2865987"/>
    <lineage>
        <taxon>Bacteria</taxon>
        <taxon>Pseudomonadati</taxon>
        <taxon>Pseudomonadota</taxon>
        <taxon>Alphaproteobacteria</taxon>
        <taxon>Hyphomicrobiales</taxon>
        <taxon>Rhizobiaceae</taxon>
        <taxon>Flavimaribacter</taxon>
    </lineage>
</organism>
<comment type="pathway">
    <text evidence="2 9">Cofactor biosynthesis; adenosylcobalamin biosynthesis.</text>
</comment>
<comment type="caution">
    <text evidence="10">The sequence shown here is derived from an EMBL/GenBank/DDBJ whole genome shotgun (WGS) entry which is preliminary data.</text>
</comment>
<dbReference type="GO" id="GO:0009236">
    <property type="term" value="P:cobalamin biosynthetic process"/>
    <property type="evidence" value="ECO:0007669"/>
    <property type="project" value="UniProtKB-UniRule"/>
</dbReference>
<dbReference type="PANTHER" id="PTHR34308:SF1">
    <property type="entry name" value="COBALAMIN BIOSYNTHESIS PROTEIN CBIB"/>
    <property type="match status" value="1"/>
</dbReference>
<reference evidence="10" key="1">
    <citation type="submission" date="2021-08" db="EMBL/GenBank/DDBJ databases">
        <title>Hoeflea bacterium WL0058 sp. nov., isolated from the sediment.</title>
        <authorList>
            <person name="Wang L."/>
            <person name="Zhang D."/>
        </authorList>
    </citation>
    <scope>NUCLEOTIDE SEQUENCE</scope>
    <source>
        <strain evidence="10">WL0058</strain>
    </source>
</reference>
<evidence type="ECO:0000256" key="2">
    <source>
        <dbReference type="ARBA" id="ARBA00004953"/>
    </source>
</evidence>
<keyword evidence="5 9" id="KW-0169">Cobalamin biosynthesis</keyword>
<keyword evidence="11" id="KW-1185">Reference proteome</keyword>
<gene>
    <name evidence="10" type="primary">cbiB</name>
    <name evidence="9" type="synonym">cobD</name>
    <name evidence="10" type="ORF">K1W69_02305</name>
</gene>
<dbReference type="NCBIfam" id="TIGR00380">
    <property type="entry name" value="cobal_cbiB"/>
    <property type="match status" value="1"/>
</dbReference>
<evidence type="ECO:0000256" key="6">
    <source>
        <dbReference type="ARBA" id="ARBA00022692"/>
    </source>
</evidence>
<evidence type="ECO:0000313" key="11">
    <source>
        <dbReference type="Proteomes" id="UP001196509"/>
    </source>
</evidence>
<evidence type="ECO:0000256" key="1">
    <source>
        <dbReference type="ARBA" id="ARBA00004651"/>
    </source>
</evidence>
<keyword evidence="7 9" id="KW-1133">Transmembrane helix</keyword>
<dbReference type="GO" id="GO:0048472">
    <property type="term" value="F:threonine-phosphate decarboxylase activity"/>
    <property type="evidence" value="ECO:0007669"/>
    <property type="project" value="InterPro"/>
</dbReference>
<evidence type="ECO:0000256" key="5">
    <source>
        <dbReference type="ARBA" id="ARBA00022573"/>
    </source>
</evidence>
<feature type="transmembrane region" description="Helical" evidence="9">
    <location>
        <begin position="57"/>
        <end position="78"/>
    </location>
</feature>
<evidence type="ECO:0000313" key="10">
    <source>
        <dbReference type="EMBL" id="MBW8636003.1"/>
    </source>
</evidence>
<feature type="transmembrane region" description="Helical" evidence="9">
    <location>
        <begin position="300"/>
        <end position="321"/>
    </location>
</feature>
<comment type="subcellular location">
    <subcellularLocation>
        <location evidence="1 9">Cell membrane</location>
        <topology evidence="1 9">Multi-pass membrane protein</topology>
    </subcellularLocation>
</comment>
<evidence type="ECO:0000256" key="4">
    <source>
        <dbReference type="ARBA" id="ARBA00022475"/>
    </source>
</evidence>
<keyword evidence="6 9" id="KW-0812">Transmembrane</keyword>
<keyword evidence="4 9" id="KW-1003">Cell membrane</keyword>
<evidence type="ECO:0000256" key="3">
    <source>
        <dbReference type="ARBA" id="ARBA00006263"/>
    </source>
</evidence>
<dbReference type="PANTHER" id="PTHR34308">
    <property type="entry name" value="COBALAMIN BIOSYNTHESIS PROTEIN CBIB"/>
    <property type="match status" value="1"/>
</dbReference>
<dbReference type="GO" id="GO:0015420">
    <property type="term" value="F:ABC-type vitamin B12 transporter activity"/>
    <property type="evidence" value="ECO:0007669"/>
    <property type="project" value="UniProtKB-UniRule"/>
</dbReference>
<evidence type="ECO:0000256" key="7">
    <source>
        <dbReference type="ARBA" id="ARBA00022989"/>
    </source>
</evidence>
<name>A0AAE2ZG86_9HYPH</name>
<dbReference type="EMBL" id="JAICBX010000001">
    <property type="protein sequence ID" value="MBW8636003.1"/>
    <property type="molecule type" value="Genomic_DNA"/>
</dbReference>
<keyword evidence="8 9" id="KW-0472">Membrane</keyword>
<dbReference type="InterPro" id="IPR004485">
    <property type="entry name" value="Cobalamin_biosynth_CobD/CbiB"/>
</dbReference>
<accession>A0AAE2ZG86</accession>
<evidence type="ECO:0000256" key="9">
    <source>
        <dbReference type="HAMAP-Rule" id="MF_00024"/>
    </source>
</evidence>